<reference evidence="1 2" key="1">
    <citation type="submission" date="2016-02" db="EMBL/GenBank/DDBJ databases">
        <authorList>
            <person name="Wen L."/>
            <person name="He K."/>
            <person name="Yang H."/>
        </authorList>
    </citation>
    <scope>NUCLEOTIDE SEQUENCE [LARGE SCALE GENOMIC DNA]</scope>
    <source>
        <strain evidence="1">ShG14-8</strain>
    </source>
</reference>
<accession>A0A139BXT4</accession>
<dbReference type="EMBL" id="LSLI01000001">
    <property type="protein sequence ID" value="KXS33786.1"/>
    <property type="molecule type" value="Genomic_DNA"/>
</dbReference>
<gene>
    <name evidence="1" type="ORF">AWT59_0001</name>
</gene>
<sequence length="140" mass="15586">YTNPANPYHLGLEFGLERVRGFLQQQGEWSAAANGGATRADPAVHVIVEKRGKNEDDELELEFRRICDGANYKSEKLNFEIVFADKKSNSAGLQLADLVARPIGLSILRSEQPNRAFDAVKPKLLMKNGRVEGWGLKCFP</sequence>
<evidence type="ECO:0000313" key="1">
    <source>
        <dbReference type="EMBL" id="KXS33786.1"/>
    </source>
</evidence>
<organism evidence="1 2">
    <name type="scientific">Candidatus Gallionella acididurans</name>
    <dbReference type="NCBI Taxonomy" id="1796491"/>
    <lineage>
        <taxon>Bacteria</taxon>
        <taxon>Pseudomonadati</taxon>
        <taxon>Pseudomonadota</taxon>
        <taxon>Betaproteobacteria</taxon>
        <taxon>Nitrosomonadales</taxon>
        <taxon>Gallionellaceae</taxon>
        <taxon>Gallionella</taxon>
    </lineage>
</organism>
<dbReference type="InterPro" id="IPR024524">
    <property type="entry name" value="DUF3800"/>
</dbReference>
<comment type="caution">
    <text evidence="1">The sequence shown here is derived from an EMBL/GenBank/DDBJ whole genome shotgun (WGS) entry which is preliminary data.</text>
</comment>
<dbReference type="AlphaFoldDB" id="A0A139BXT4"/>
<protein>
    <submittedName>
        <fullName evidence="1">Uncharacterized protein</fullName>
    </submittedName>
</protein>
<reference evidence="1 2" key="2">
    <citation type="submission" date="2016-03" db="EMBL/GenBank/DDBJ databases">
        <title>New uncultured bacterium of the family Gallionellaceae from acid mine drainage: description and reconstruction of genome based on metagenomic analysis of microbial community.</title>
        <authorList>
            <person name="Kadnikov V."/>
            <person name="Ivasenko D."/>
            <person name="Beletsky A."/>
            <person name="Mardanov A."/>
            <person name="Danilova E."/>
            <person name="Pimenov N."/>
            <person name="Karnachuk O."/>
            <person name="Ravin N."/>
        </authorList>
    </citation>
    <scope>NUCLEOTIDE SEQUENCE [LARGE SCALE GENOMIC DNA]</scope>
    <source>
        <strain evidence="1">ShG14-8</strain>
    </source>
</reference>
<proteinExistence type="predicted"/>
<dbReference type="Pfam" id="PF12686">
    <property type="entry name" value="DUF3800"/>
    <property type="match status" value="1"/>
</dbReference>
<dbReference type="PATRIC" id="fig|1796491.3.peg.1"/>
<evidence type="ECO:0000313" key="2">
    <source>
        <dbReference type="Proteomes" id="UP000070578"/>
    </source>
</evidence>
<dbReference type="Proteomes" id="UP000070578">
    <property type="component" value="Unassembled WGS sequence"/>
</dbReference>
<feature type="non-terminal residue" evidence="1">
    <location>
        <position position="1"/>
    </location>
</feature>
<name>A0A139BXT4_9PROT</name>